<keyword evidence="3" id="KW-1185">Reference proteome</keyword>
<sequence length="61" mass="7086">MDDPQETYWYNTRTGEVEDGPQSLSKDRIGPFASREEASRAPQVVEERAREWAAEDAREDR</sequence>
<organism evidence="2 3">
    <name type="scientific">Leucobacter tardus</name>
    <dbReference type="NCBI Taxonomy" id="501483"/>
    <lineage>
        <taxon>Bacteria</taxon>
        <taxon>Bacillati</taxon>
        <taxon>Actinomycetota</taxon>
        <taxon>Actinomycetes</taxon>
        <taxon>Micrococcales</taxon>
        <taxon>Microbacteriaceae</taxon>
        <taxon>Leucobacter</taxon>
    </lineage>
</organism>
<keyword evidence="2" id="KW-0645">Protease</keyword>
<feature type="compositionally biased region" description="Basic and acidic residues" evidence="1">
    <location>
        <begin position="25"/>
        <end position="61"/>
    </location>
</feature>
<dbReference type="AlphaFoldDB" id="A0A939TKB7"/>
<protein>
    <submittedName>
        <fullName evidence="2">Methionine aminopeptidase</fullName>
    </submittedName>
</protein>
<evidence type="ECO:0000256" key="1">
    <source>
        <dbReference type="SAM" id="MobiDB-lite"/>
    </source>
</evidence>
<name>A0A939TKB7_9MICO</name>
<dbReference type="GO" id="GO:0004177">
    <property type="term" value="F:aminopeptidase activity"/>
    <property type="evidence" value="ECO:0007669"/>
    <property type="project" value="UniProtKB-KW"/>
</dbReference>
<feature type="region of interest" description="Disordered" evidence="1">
    <location>
        <begin position="1"/>
        <end position="61"/>
    </location>
</feature>
<accession>A0A939TKB7</accession>
<dbReference type="Proteomes" id="UP000668403">
    <property type="component" value="Unassembled WGS sequence"/>
</dbReference>
<gene>
    <name evidence="2" type="ORF">J4H85_08870</name>
</gene>
<evidence type="ECO:0000313" key="2">
    <source>
        <dbReference type="EMBL" id="MBO2990101.1"/>
    </source>
</evidence>
<keyword evidence="2" id="KW-0031">Aminopeptidase</keyword>
<evidence type="ECO:0000313" key="3">
    <source>
        <dbReference type="Proteomes" id="UP000668403"/>
    </source>
</evidence>
<proteinExistence type="predicted"/>
<comment type="caution">
    <text evidence="2">The sequence shown here is derived from an EMBL/GenBank/DDBJ whole genome shotgun (WGS) entry which is preliminary data.</text>
</comment>
<reference evidence="2" key="1">
    <citation type="submission" date="2021-03" db="EMBL/GenBank/DDBJ databases">
        <title>Leucobacter chromiisoli sp. nov., isolated from chromium-containing soil of chemical plant.</title>
        <authorList>
            <person name="Xu Z."/>
        </authorList>
    </citation>
    <scope>NUCLEOTIDE SEQUENCE</scope>
    <source>
        <strain evidence="2">K 70/01</strain>
    </source>
</reference>
<dbReference type="EMBL" id="JAGFBF010000005">
    <property type="protein sequence ID" value="MBO2990101.1"/>
    <property type="molecule type" value="Genomic_DNA"/>
</dbReference>
<keyword evidence="2" id="KW-0378">Hydrolase</keyword>